<feature type="transmembrane region" description="Helical" evidence="7">
    <location>
        <begin position="12"/>
        <end position="29"/>
    </location>
</feature>
<evidence type="ECO:0000313" key="11">
    <source>
        <dbReference type="Proteomes" id="UP000092578"/>
    </source>
</evidence>
<evidence type="ECO:0000256" key="7">
    <source>
        <dbReference type="SAM" id="Phobius"/>
    </source>
</evidence>
<name>A0A1B9B8C6_9BACI</name>
<keyword evidence="3" id="KW-1003">Cell membrane</keyword>
<protein>
    <recommendedName>
        <fullName evidence="12">DUF421 domain-containing protein</fullName>
    </recommendedName>
</protein>
<dbReference type="InterPro" id="IPR007353">
    <property type="entry name" value="DUF421"/>
</dbReference>
<evidence type="ECO:0000256" key="2">
    <source>
        <dbReference type="ARBA" id="ARBA00006448"/>
    </source>
</evidence>
<proteinExistence type="inferred from homology"/>
<evidence type="ECO:0000259" key="8">
    <source>
        <dbReference type="Pfam" id="PF04239"/>
    </source>
</evidence>
<keyword evidence="5 7" id="KW-1133">Transmembrane helix</keyword>
<gene>
    <name evidence="10" type="ORF">A8F95_01035</name>
</gene>
<evidence type="ECO:0000256" key="3">
    <source>
        <dbReference type="ARBA" id="ARBA00022475"/>
    </source>
</evidence>
<dbReference type="GO" id="GO:0005886">
    <property type="term" value="C:plasma membrane"/>
    <property type="evidence" value="ECO:0007669"/>
    <property type="project" value="UniProtKB-SubCell"/>
</dbReference>
<evidence type="ECO:0000256" key="4">
    <source>
        <dbReference type="ARBA" id="ARBA00022692"/>
    </source>
</evidence>
<sequence length="234" mass="27022">MDFFYSQQSLTAVQWILRAVVAFFFLLVVVKIMGRHSISKLRMIDFTMALLLGNIISDPLSDERLEMRGSLITISVLVILYSISVFLTLKWHKLRNWLDPSPFPLIKNGQIIYKNLSKAKISLNFLLSQLRKEKVTAVQKVALALWEPDGNISVFLEPKHESVTRADMQLPATSFSFPYPIIKDGQIDNSELKKIGKDWEWLEHKLKEDHHITVNEVLLATLDQSEQLKVLLYR</sequence>
<dbReference type="PANTHER" id="PTHR34582">
    <property type="entry name" value="UPF0702 TRANSMEMBRANE PROTEIN YCAP"/>
    <property type="match status" value="1"/>
</dbReference>
<evidence type="ECO:0008006" key="12">
    <source>
        <dbReference type="Google" id="ProtNLM"/>
    </source>
</evidence>
<comment type="subcellular location">
    <subcellularLocation>
        <location evidence="1">Cell membrane</location>
        <topology evidence="1">Multi-pass membrane protein</topology>
    </subcellularLocation>
</comment>
<dbReference type="Pfam" id="PF04239">
    <property type="entry name" value="DUF421"/>
    <property type="match status" value="1"/>
</dbReference>
<dbReference type="Proteomes" id="UP000092578">
    <property type="component" value="Unassembled WGS sequence"/>
</dbReference>
<evidence type="ECO:0000256" key="6">
    <source>
        <dbReference type="ARBA" id="ARBA00023136"/>
    </source>
</evidence>
<evidence type="ECO:0000259" key="9">
    <source>
        <dbReference type="Pfam" id="PF20730"/>
    </source>
</evidence>
<evidence type="ECO:0000313" key="10">
    <source>
        <dbReference type="EMBL" id="OCA92337.1"/>
    </source>
</evidence>
<feature type="transmembrane region" description="Helical" evidence="7">
    <location>
        <begin position="69"/>
        <end position="89"/>
    </location>
</feature>
<feature type="domain" description="YetF-like N-terminal transmembrane" evidence="9">
    <location>
        <begin position="14"/>
        <end position="84"/>
    </location>
</feature>
<keyword evidence="6 7" id="KW-0472">Membrane</keyword>
<dbReference type="AlphaFoldDB" id="A0A1B9B8C6"/>
<feature type="domain" description="YetF C-terminal" evidence="8">
    <location>
        <begin position="90"/>
        <end position="222"/>
    </location>
</feature>
<keyword evidence="4 7" id="KW-0812">Transmembrane</keyword>
<keyword evidence="11" id="KW-1185">Reference proteome</keyword>
<dbReference type="EMBL" id="MAYT01000001">
    <property type="protein sequence ID" value="OCA92337.1"/>
    <property type="molecule type" value="Genomic_DNA"/>
</dbReference>
<dbReference type="Gene3D" id="3.30.240.20">
    <property type="entry name" value="bsu07140 like domains"/>
    <property type="match status" value="2"/>
</dbReference>
<evidence type="ECO:0000256" key="1">
    <source>
        <dbReference type="ARBA" id="ARBA00004651"/>
    </source>
</evidence>
<evidence type="ECO:0000256" key="5">
    <source>
        <dbReference type="ARBA" id="ARBA00022989"/>
    </source>
</evidence>
<reference evidence="11" key="1">
    <citation type="submission" date="2016-05" db="EMBL/GenBank/DDBJ databases">
        <authorList>
            <person name="Liu B."/>
            <person name="Wang J."/>
            <person name="Zhu Y."/>
            <person name="Liu G."/>
            <person name="Chen Q."/>
            <person name="Chen Z."/>
            <person name="Lan J."/>
            <person name="Che J."/>
            <person name="Ge C."/>
            <person name="Shi H."/>
            <person name="Pan Z."/>
            <person name="Liu X."/>
        </authorList>
    </citation>
    <scope>NUCLEOTIDE SEQUENCE [LARGE SCALE GENOMIC DNA]</scope>
    <source>
        <strain evidence="11">FJAT-27215</strain>
    </source>
</reference>
<dbReference type="InterPro" id="IPR048454">
    <property type="entry name" value="YetF_N"/>
</dbReference>
<dbReference type="PANTHER" id="PTHR34582:SF5">
    <property type="entry name" value="UPF0702 TRANSMEMBRANE PROTEIN YETF"/>
    <property type="match status" value="1"/>
</dbReference>
<comment type="similarity">
    <text evidence="2">Belongs to the UPF0702 family.</text>
</comment>
<dbReference type="InterPro" id="IPR023090">
    <property type="entry name" value="UPF0702_alpha/beta_dom_sf"/>
</dbReference>
<dbReference type="Pfam" id="PF20730">
    <property type="entry name" value="YetF_N"/>
    <property type="match status" value="1"/>
</dbReference>
<accession>A0A1B9B8C6</accession>
<organism evidence="10 11">
    <name type="scientific">Pseudobacillus wudalianchiensis</name>
    <dbReference type="NCBI Taxonomy" id="1743143"/>
    <lineage>
        <taxon>Bacteria</taxon>
        <taxon>Bacillati</taxon>
        <taxon>Bacillota</taxon>
        <taxon>Bacilli</taxon>
        <taxon>Bacillales</taxon>
        <taxon>Bacillaceae</taxon>
        <taxon>Pseudobacillus</taxon>
    </lineage>
</organism>
<dbReference type="RefSeq" id="WP_065408855.1">
    <property type="nucleotide sequence ID" value="NZ_MAYT01000001.1"/>
</dbReference>
<comment type="caution">
    <text evidence="10">The sequence shown here is derived from an EMBL/GenBank/DDBJ whole genome shotgun (WGS) entry which is preliminary data.</text>
</comment>